<dbReference type="KEGG" id="pmad:BAY61_04710"/>
<dbReference type="AlphaFoldDB" id="A0A222VKE8"/>
<evidence type="ECO:0000313" key="2">
    <source>
        <dbReference type="Proteomes" id="UP000199494"/>
    </source>
</evidence>
<organism evidence="1 2">
    <name type="scientific">Prauserella marina</name>
    <dbReference type="NCBI Taxonomy" id="530584"/>
    <lineage>
        <taxon>Bacteria</taxon>
        <taxon>Bacillati</taxon>
        <taxon>Actinomycetota</taxon>
        <taxon>Actinomycetes</taxon>
        <taxon>Pseudonocardiales</taxon>
        <taxon>Pseudonocardiaceae</taxon>
        <taxon>Prauserella</taxon>
    </lineage>
</organism>
<dbReference type="STRING" id="530584.SAMN05421630_11657"/>
<name>A0A222VKE8_9PSEU</name>
<sequence length="88" mass="9397">MEITKQIGNAGTSLSATAGTVMIARRRFGMPHAGYVKAEAHARGVDVIAADKAAGVAERAENRVFGPIFALPTLKQYWVPLCPSERCP</sequence>
<dbReference type="Proteomes" id="UP000199494">
    <property type="component" value="Unassembled WGS sequence"/>
</dbReference>
<accession>A0A222VKE8</accession>
<gene>
    <name evidence="1" type="ORF">SAMN05421630_11657</name>
</gene>
<evidence type="ECO:0000313" key="1">
    <source>
        <dbReference type="EMBL" id="SDE00726.1"/>
    </source>
</evidence>
<dbReference type="OrthoDB" id="10006493at2"/>
<reference evidence="1 2" key="1">
    <citation type="submission" date="2016-10" db="EMBL/GenBank/DDBJ databases">
        <authorList>
            <person name="de Groot N.N."/>
        </authorList>
    </citation>
    <scope>NUCLEOTIDE SEQUENCE [LARGE SCALE GENOMIC DNA]</scope>
    <source>
        <strain evidence="1 2">CGMCC 4.5506</strain>
    </source>
</reference>
<proteinExistence type="predicted"/>
<dbReference type="RefSeq" id="WP_091810787.1">
    <property type="nucleotide sequence ID" value="NZ_CP016353.1"/>
</dbReference>
<keyword evidence="2" id="KW-1185">Reference proteome</keyword>
<dbReference type="EMBL" id="FMZE01000016">
    <property type="protein sequence ID" value="SDE00726.1"/>
    <property type="molecule type" value="Genomic_DNA"/>
</dbReference>
<protein>
    <submittedName>
        <fullName evidence="1">Uncharacterized protein</fullName>
    </submittedName>
</protein>